<dbReference type="InterPro" id="IPR045389">
    <property type="entry name" value="DUF6522"/>
</dbReference>
<dbReference type="Proteomes" id="UP000325641">
    <property type="component" value="Chromosome"/>
</dbReference>
<gene>
    <name evidence="1" type="ORF">F8237_02550</name>
</gene>
<dbReference type="RefSeq" id="WP_151642253.1">
    <property type="nucleotide sequence ID" value="NZ_CP044543.1"/>
</dbReference>
<accession>A0A5P6NZK7</accession>
<dbReference type="OrthoDB" id="8238457at2"/>
<name>A0A5P6NZK7_9BRAD</name>
<dbReference type="EMBL" id="CP044543">
    <property type="protein sequence ID" value="QFI71346.1"/>
    <property type="molecule type" value="Genomic_DNA"/>
</dbReference>
<dbReference type="KEGG" id="bbet:F8237_02550"/>
<proteinExistence type="predicted"/>
<protein>
    <submittedName>
        <fullName evidence="1">Uncharacterized protein</fullName>
    </submittedName>
</protein>
<evidence type="ECO:0000313" key="2">
    <source>
        <dbReference type="Proteomes" id="UP000325641"/>
    </source>
</evidence>
<sequence>MIKSLQKPESQAPAGGVIEFSDDTFVVDAALIGELLHLPATSVPMLMRKGKITSVCERGTGEDEGEFRLTFFHRNRRARLITDSAGRLIRRSAIDFGDHAMPGALQRAAG</sequence>
<dbReference type="Pfam" id="PF20132">
    <property type="entry name" value="DUF6522"/>
    <property type="match status" value="1"/>
</dbReference>
<evidence type="ECO:0000313" key="1">
    <source>
        <dbReference type="EMBL" id="QFI71346.1"/>
    </source>
</evidence>
<organism evidence="1 2">
    <name type="scientific">Bradyrhizobium betae</name>
    <dbReference type="NCBI Taxonomy" id="244734"/>
    <lineage>
        <taxon>Bacteria</taxon>
        <taxon>Pseudomonadati</taxon>
        <taxon>Pseudomonadota</taxon>
        <taxon>Alphaproteobacteria</taxon>
        <taxon>Hyphomicrobiales</taxon>
        <taxon>Nitrobacteraceae</taxon>
        <taxon>Bradyrhizobium</taxon>
    </lineage>
</organism>
<dbReference type="AlphaFoldDB" id="A0A5P6NZK7"/>
<reference evidence="2" key="1">
    <citation type="submission" date="2019-10" db="EMBL/GenBank/DDBJ databases">
        <title>Complete Genome Sequence of Bradyrhizobium betae type strain PL7HG1T.</title>
        <authorList>
            <person name="Bromfield E.S.P."/>
            <person name="Cloutier S."/>
        </authorList>
    </citation>
    <scope>NUCLEOTIDE SEQUENCE [LARGE SCALE GENOMIC DNA]</scope>
    <source>
        <strain evidence="2">PL7HG1</strain>
    </source>
</reference>